<gene>
    <name evidence="1" type="ORF">MRB53_011709</name>
</gene>
<protein>
    <submittedName>
        <fullName evidence="1">Uncharacterized protein</fullName>
    </submittedName>
</protein>
<sequence>MSSTISLRESTVVRPSAQTPGGTLWLSNMDLVMPRFHVPYIYFYRPSTGSTNFFDPRSLRPALSNALVFFYPFAGRLKTGEDGCLAIDCNGEGALFIEAVTDSAIDDFGDFAPTVHLLKLSPKVDYSNGISSYPLLLVQVTYFKCGGVSLMVLVHHSVADGTASFHSINTWSELARGLSNPSLLPSIDRAQLQANNPPTPFFHHQEYQAPPSLNTPPPQTNNFNSTAVSIFNISAHQLHLLKSKTKEESHGITYTTFETLAAHIWRCVCKARGIPDNQETKLYIPVNGRKRLQPTLSQGYFGNVLFTATPVAVVGDLMRSGSLSHAAGIIHGELGRMDNEYLRSAVDYLEQVRTNIETAMFGSETFRSPNLRITSWYRMPIHEADFGWGRPVFTGSGIIPFEGMCLVIPNPLESGSGDGDGGGGGNGGISLAISLQPDHMNRFGKLLYEF</sequence>
<accession>A0ACC2LWY1</accession>
<comment type="caution">
    <text evidence="1">The sequence shown here is derived from an EMBL/GenBank/DDBJ whole genome shotgun (WGS) entry which is preliminary data.</text>
</comment>
<reference evidence="1 2" key="1">
    <citation type="journal article" date="2022" name="Hortic Res">
        <title>A haplotype resolved chromosomal level avocado genome allows analysis of novel avocado genes.</title>
        <authorList>
            <person name="Nath O."/>
            <person name="Fletcher S.J."/>
            <person name="Hayward A."/>
            <person name="Shaw L.M."/>
            <person name="Masouleh A.K."/>
            <person name="Furtado A."/>
            <person name="Henry R.J."/>
            <person name="Mitter N."/>
        </authorList>
    </citation>
    <scope>NUCLEOTIDE SEQUENCE [LARGE SCALE GENOMIC DNA]</scope>
    <source>
        <strain evidence="2">cv. Hass</strain>
    </source>
</reference>
<dbReference type="Proteomes" id="UP001234297">
    <property type="component" value="Chromosome 3"/>
</dbReference>
<proteinExistence type="predicted"/>
<evidence type="ECO:0000313" key="1">
    <source>
        <dbReference type="EMBL" id="KAJ8637442.1"/>
    </source>
</evidence>
<evidence type="ECO:0000313" key="2">
    <source>
        <dbReference type="Proteomes" id="UP001234297"/>
    </source>
</evidence>
<name>A0ACC2LWY1_PERAE</name>
<organism evidence="1 2">
    <name type="scientific">Persea americana</name>
    <name type="common">Avocado</name>
    <dbReference type="NCBI Taxonomy" id="3435"/>
    <lineage>
        <taxon>Eukaryota</taxon>
        <taxon>Viridiplantae</taxon>
        <taxon>Streptophyta</taxon>
        <taxon>Embryophyta</taxon>
        <taxon>Tracheophyta</taxon>
        <taxon>Spermatophyta</taxon>
        <taxon>Magnoliopsida</taxon>
        <taxon>Magnoliidae</taxon>
        <taxon>Laurales</taxon>
        <taxon>Lauraceae</taxon>
        <taxon>Persea</taxon>
    </lineage>
</organism>
<dbReference type="EMBL" id="CM056811">
    <property type="protein sequence ID" value="KAJ8637442.1"/>
    <property type="molecule type" value="Genomic_DNA"/>
</dbReference>
<keyword evidence="2" id="KW-1185">Reference proteome</keyword>